<dbReference type="Gene3D" id="3.10.620.30">
    <property type="match status" value="1"/>
</dbReference>
<dbReference type="GO" id="GO:0006508">
    <property type="term" value="P:proteolysis"/>
    <property type="evidence" value="ECO:0007669"/>
    <property type="project" value="UniProtKB-KW"/>
</dbReference>
<proteinExistence type="predicted"/>
<protein>
    <submittedName>
        <fullName evidence="2">Transglutaminase-like enzyme, putative cysteine protease</fullName>
    </submittedName>
</protein>
<dbReference type="InterPro" id="IPR002931">
    <property type="entry name" value="Transglutaminase-like"/>
</dbReference>
<reference evidence="2 3" key="2">
    <citation type="submission" date="2012-06" db="EMBL/GenBank/DDBJ databases">
        <authorList>
            <person name="Fiebig A."/>
        </authorList>
    </citation>
    <scope>NUCLEOTIDE SEQUENCE [LARGE SCALE GENOMIC DNA]</scope>
    <source>
        <strain evidence="2 3">DFL-43</strain>
    </source>
</reference>
<dbReference type="Pfam" id="PF08379">
    <property type="entry name" value="Bact_transglu_N"/>
    <property type="match status" value="1"/>
</dbReference>
<dbReference type="GO" id="GO:0008233">
    <property type="term" value="F:peptidase activity"/>
    <property type="evidence" value="ECO:0007669"/>
    <property type="project" value="UniProtKB-KW"/>
</dbReference>
<dbReference type="PANTHER" id="PTHR33490">
    <property type="entry name" value="BLR5614 PROTEIN-RELATED"/>
    <property type="match status" value="1"/>
</dbReference>
<dbReference type="RefSeq" id="WP_007196296.1">
    <property type="nucleotide sequence ID" value="NZ_CM002917.1"/>
</dbReference>
<dbReference type="STRING" id="411684.HPDFL43_02520"/>
<reference evidence="2 3" key="1">
    <citation type="submission" date="2007-10" db="EMBL/GenBank/DDBJ databases">
        <authorList>
            <person name="Wagner-Dobler I."/>
            <person name="Ferriera S."/>
            <person name="Johnson J."/>
            <person name="Kravitz S."/>
            <person name="Beeson K."/>
            <person name="Sutton G."/>
            <person name="Rogers Y.-H."/>
            <person name="Friedman R."/>
            <person name="Frazier M."/>
            <person name="Venter J.C."/>
        </authorList>
    </citation>
    <scope>NUCLEOTIDE SEQUENCE [LARGE SCALE GENOMIC DNA]</scope>
    <source>
        <strain evidence="2 3">DFL-43</strain>
    </source>
</reference>
<dbReference type="InterPro" id="IPR038765">
    <property type="entry name" value="Papain-like_cys_pep_sf"/>
</dbReference>
<evidence type="ECO:0000313" key="3">
    <source>
        <dbReference type="Proteomes" id="UP000004291"/>
    </source>
</evidence>
<gene>
    <name evidence="2" type="ORF">HPDFL43_02520</name>
</gene>
<dbReference type="HOGENOM" id="CLU_008973_0_0_5"/>
<feature type="domain" description="Transglutaminase-like" evidence="1">
    <location>
        <begin position="176"/>
        <end position="247"/>
    </location>
</feature>
<accession>A9D0P4</accession>
<dbReference type="SUPFAM" id="SSF54001">
    <property type="entry name" value="Cysteine proteinases"/>
    <property type="match status" value="1"/>
</dbReference>
<dbReference type="AlphaFoldDB" id="A9D0P4"/>
<dbReference type="EMBL" id="ABIA03000002">
    <property type="protein sequence ID" value="EDQ35035.1"/>
    <property type="molecule type" value="Genomic_DNA"/>
</dbReference>
<organism evidence="2 3">
    <name type="scientific">Hoeflea phototrophica (strain DSM 17068 / NCIMB 14078 / DFL-43)</name>
    <dbReference type="NCBI Taxonomy" id="411684"/>
    <lineage>
        <taxon>Bacteria</taxon>
        <taxon>Pseudomonadati</taxon>
        <taxon>Pseudomonadota</taxon>
        <taxon>Alphaproteobacteria</taxon>
        <taxon>Hyphomicrobiales</taxon>
        <taxon>Rhizobiaceae</taxon>
        <taxon>Hoeflea</taxon>
    </lineage>
</organism>
<comment type="caution">
    <text evidence="2">The sequence shown here is derived from an EMBL/GenBank/DDBJ whole genome shotgun (WGS) entry which is preliminary data.</text>
</comment>
<sequence>MLYDIKLVIDYAFETPAAGARQILRAMPLSIPGRQRLIAGSVSIDTDAVTRNDRTDFFGNQVTEMAFAEAHRDIVISLAARVDVTGGAAPEGPSCDMAALKFALNKDRDLGPRSPLHFLAPARYTPSDRDIGAWSLGFGVDGLAVSAIVANLGLALHNEMRFDAEATTVDTPAAEAFAARHGVCQDFTHIMIIALRHLGIPAGYVSGYLRTLPPPGEPRLEGADAMHAWVSAWCGPETGWVEYDPTNATFAGTDHIVVGYGRDYADVAPVRGAMRTAGGQTSNQSVDVAPVDELPLATV</sequence>
<dbReference type="OrthoDB" id="9804023at2"/>
<dbReference type="Proteomes" id="UP000004291">
    <property type="component" value="Chromosome"/>
</dbReference>
<keyword evidence="2" id="KW-0378">Hydrolase</keyword>
<keyword evidence="2" id="KW-0645">Protease</keyword>
<name>A9D0P4_HOEPD</name>
<evidence type="ECO:0000259" key="1">
    <source>
        <dbReference type="SMART" id="SM00460"/>
    </source>
</evidence>
<dbReference type="Pfam" id="PF01841">
    <property type="entry name" value="Transglut_core"/>
    <property type="match status" value="1"/>
</dbReference>
<keyword evidence="3" id="KW-1185">Reference proteome</keyword>
<dbReference type="InterPro" id="IPR013589">
    <property type="entry name" value="Bac_transglu_N"/>
</dbReference>
<evidence type="ECO:0000313" key="2">
    <source>
        <dbReference type="EMBL" id="EDQ35035.1"/>
    </source>
</evidence>
<dbReference type="PANTHER" id="PTHR33490:SF7">
    <property type="entry name" value="BLR2979 PROTEIN"/>
    <property type="match status" value="1"/>
</dbReference>
<dbReference type="SMART" id="SM00460">
    <property type="entry name" value="TGc"/>
    <property type="match status" value="1"/>
</dbReference>
<dbReference type="eggNOG" id="COG1305">
    <property type="taxonomic scope" value="Bacteria"/>
</dbReference>